<dbReference type="Pfam" id="PF16193">
    <property type="entry name" value="AAA_assoc_2"/>
    <property type="match status" value="1"/>
</dbReference>
<dbReference type="FunFam" id="3.40.50.300:FF:000137">
    <property type="entry name" value="Replication-associated recombination protein A"/>
    <property type="match status" value="1"/>
</dbReference>
<dbReference type="GO" id="GO:0008047">
    <property type="term" value="F:enzyme activator activity"/>
    <property type="evidence" value="ECO:0007669"/>
    <property type="project" value="TreeGrafter"/>
</dbReference>
<dbReference type="InterPro" id="IPR021886">
    <property type="entry name" value="MgsA_C"/>
</dbReference>
<comment type="similarity">
    <text evidence="2">Belongs to the AAA ATPase family. RarA/MGS1/WRNIP1 subfamily.</text>
</comment>
<dbReference type="Proteomes" id="UP000604383">
    <property type="component" value="Unassembled WGS sequence"/>
</dbReference>
<gene>
    <name evidence="8" type="ORF">GT664_10975</name>
</gene>
<evidence type="ECO:0000313" key="8">
    <source>
        <dbReference type="EMBL" id="MZH56262.1"/>
    </source>
</evidence>
<dbReference type="SUPFAM" id="SSF48019">
    <property type="entry name" value="post-AAA+ oligomerization domain-like"/>
    <property type="match status" value="1"/>
</dbReference>
<dbReference type="CDD" id="cd00009">
    <property type="entry name" value="AAA"/>
    <property type="match status" value="1"/>
</dbReference>
<dbReference type="EMBL" id="WWTN01000017">
    <property type="protein sequence ID" value="MZH56262.1"/>
    <property type="molecule type" value="Genomic_DNA"/>
</dbReference>
<dbReference type="Gene3D" id="1.10.8.60">
    <property type="match status" value="1"/>
</dbReference>
<evidence type="ECO:0000313" key="9">
    <source>
        <dbReference type="Proteomes" id="UP000604383"/>
    </source>
</evidence>
<dbReference type="InterPro" id="IPR027417">
    <property type="entry name" value="P-loop_NTPase"/>
</dbReference>
<proteinExistence type="inferred from homology"/>
<dbReference type="Gene3D" id="1.10.3710.10">
    <property type="entry name" value="DNA polymerase III clamp loader subunits, C-terminal domain"/>
    <property type="match status" value="1"/>
</dbReference>
<evidence type="ECO:0000256" key="6">
    <source>
        <dbReference type="ARBA" id="ARBA00022840"/>
    </source>
</evidence>
<dbReference type="GO" id="GO:0006261">
    <property type="term" value="P:DNA-templated DNA replication"/>
    <property type="evidence" value="ECO:0007669"/>
    <property type="project" value="TreeGrafter"/>
</dbReference>
<sequence length="441" mass="49658">MEQNSLFQNDVQKDPLAARLRPASLQDYVGQKHLLGKGKILYNLIEKDMVSSMIFWGPPGVGKTTLARIIARQTQAHFINFSAVTSGIREIKAVMKEAEDARLYGRKTIVFVDEIHRFNKAQQDAFLPYVEKGSIILIGATTENPSFEVNAALLSRCKVFVLKALEVSDLVELLKHALQDERGFGSQHVLITEEQLHMLAVFANGDARTALNTLEMVVLNGESSEAGIVITKEVLEQCTSQKSLLYDRQGEEHYNLISALHKSMRNSDVDAAIYWLARMLEAGEDPLYVARRLVRFASEDIGMADSRALEICVAVYQACHFLGMPECNVHLTHAVTYLSLSPKSNALYMAYGAAKEDAVHMLSEPVPLQIRNAPTSLMKDLHYGEGYQYAHDTQEKLTNMECMPESLKGREYYHPTIQGSEARVSKRLQDIKEWKRKHQNK</sequence>
<dbReference type="RefSeq" id="WP_009588014.1">
    <property type="nucleotide sequence ID" value="NZ_FOTN01000019.1"/>
</dbReference>
<dbReference type="InterPro" id="IPR003959">
    <property type="entry name" value="ATPase_AAA_core"/>
</dbReference>
<organism evidence="8 9">
    <name type="scientific">Clostridium innocuum</name>
    <dbReference type="NCBI Taxonomy" id="1522"/>
    <lineage>
        <taxon>Bacteria</taxon>
        <taxon>Bacillati</taxon>
        <taxon>Bacillota</taxon>
        <taxon>Clostridia</taxon>
        <taxon>Eubacteriales</taxon>
        <taxon>Clostridiaceae</taxon>
        <taxon>Clostridium</taxon>
    </lineage>
</organism>
<dbReference type="GO" id="GO:0000731">
    <property type="term" value="P:DNA synthesis involved in DNA repair"/>
    <property type="evidence" value="ECO:0007669"/>
    <property type="project" value="TreeGrafter"/>
</dbReference>
<evidence type="ECO:0000256" key="2">
    <source>
        <dbReference type="ARBA" id="ARBA00008959"/>
    </source>
</evidence>
<dbReference type="SUPFAM" id="SSF52540">
    <property type="entry name" value="P-loop containing nucleoside triphosphate hydrolases"/>
    <property type="match status" value="1"/>
</dbReference>
<dbReference type="AlphaFoldDB" id="A0AB36B8M4"/>
<evidence type="ECO:0000259" key="7">
    <source>
        <dbReference type="SMART" id="SM00382"/>
    </source>
</evidence>
<comment type="function">
    <text evidence="1">DNA-dependent ATPase that plays important roles in cellular responses to stalled DNA replication processes.</text>
</comment>
<dbReference type="GO" id="GO:0016887">
    <property type="term" value="F:ATP hydrolysis activity"/>
    <property type="evidence" value="ECO:0007669"/>
    <property type="project" value="InterPro"/>
</dbReference>
<dbReference type="InterPro" id="IPR008921">
    <property type="entry name" value="DNA_pol3_clamp-load_cplx_C"/>
</dbReference>
<keyword evidence="5" id="KW-0547">Nucleotide-binding</keyword>
<evidence type="ECO:0000256" key="1">
    <source>
        <dbReference type="ARBA" id="ARBA00002393"/>
    </source>
</evidence>
<comment type="caution">
    <text evidence="8">The sequence shown here is derived from an EMBL/GenBank/DDBJ whole genome shotgun (WGS) entry which is preliminary data.</text>
</comment>
<dbReference type="GO" id="GO:0017116">
    <property type="term" value="F:single-stranded DNA helicase activity"/>
    <property type="evidence" value="ECO:0007669"/>
    <property type="project" value="TreeGrafter"/>
</dbReference>
<dbReference type="Gene3D" id="1.20.272.10">
    <property type="match status" value="1"/>
</dbReference>
<dbReference type="GO" id="GO:0005524">
    <property type="term" value="F:ATP binding"/>
    <property type="evidence" value="ECO:0007669"/>
    <property type="project" value="UniProtKB-KW"/>
</dbReference>
<dbReference type="Gene3D" id="3.40.50.300">
    <property type="entry name" value="P-loop containing nucleotide triphosphate hydrolases"/>
    <property type="match status" value="1"/>
</dbReference>
<name>A0AB36B8M4_CLOIN</name>
<accession>A0AB36B8M4</accession>
<feature type="domain" description="AAA+ ATPase" evidence="7">
    <location>
        <begin position="49"/>
        <end position="165"/>
    </location>
</feature>
<evidence type="ECO:0000256" key="3">
    <source>
        <dbReference type="ARBA" id="ARBA00020776"/>
    </source>
</evidence>
<dbReference type="PANTHER" id="PTHR13779">
    <property type="entry name" value="WERNER HELICASE-INTERACTING PROTEIN 1 FAMILY MEMBER"/>
    <property type="match status" value="1"/>
</dbReference>
<dbReference type="InterPro" id="IPR032423">
    <property type="entry name" value="AAA_assoc_2"/>
</dbReference>
<dbReference type="CDD" id="cd18139">
    <property type="entry name" value="HLD_clamp_RarA"/>
    <property type="match status" value="1"/>
</dbReference>
<dbReference type="FunFam" id="1.20.272.10:FF:000001">
    <property type="entry name" value="Putative AAA family ATPase"/>
    <property type="match status" value="1"/>
</dbReference>
<dbReference type="PANTHER" id="PTHR13779:SF7">
    <property type="entry name" value="ATPASE WRNIP1"/>
    <property type="match status" value="1"/>
</dbReference>
<dbReference type="InterPro" id="IPR051314">
    <property type="entry name" value="AAA_ATPase_RarA/MGS1/WRNIP1"/>
</dbReference>
<protein>
    <recommendedName>
        <fullName evidence="3">Replication-associated recombination protein A</fullName>
    </recommendedName>
</protein>
<dbReference type="InterPro" id="IPR003593">
    <property type="entry name" value="AAA+_ATPase"/>
</dbReference>
<dbReference type="FunFam" id="1.10.8.60:FF:000029">
    <property type="entry name" value="Replication-associated recombination protein A"/>
    <property type="match status" value="1"/>
</dbReference>
<dbReference type="Pfam" id="PF00004">
    <property type="entry name" value="AAA"/>
    <property type="match status" value="1"/>
</dbReference>
<reference evidence="8" key="1">
    <citation type="journal article" date="2019" name="Nat. Med.">
        <title>A library of human gut bacterial isolates paired with longitudinal multiomics data enables mechanistic microbiome research.</title>
        <authorList>
            <person name="Poyet M."/>
            <person name="Groussin M."/>
            <person name="Gibbons S.M."/>
            <person name="Avila-Pacheco J."/>
            <person name="Jiang X."/>
            <person name="Kearney S.M."/>
            <person name="Perrotta A.R."/>
            <person name="Berdy B."/>
            <person name="Zhao S."/>
            <person name="Lieberman T.D."/>
            <person name="Swanson P.K."/>
            <person name="Smith M."/>
            <person name="Roesemann S."/>
            <person name="Alexander J.E."/>
            <person name="Rich S.A."/>
            <person name="Livny J."/>
            <person name="Vlamakis H."/>
            <person name="Clish C."/>
            <person name="Bullock K."/>
            <person name="Deik A."/>
            <person name="Scott J."/>
            <person name="Pierce K.A."/>
            <person name="Xavier R.J."/>
            <person name="Alm E.J."/>
        </authorList>
    </citation>
    <scope>NUCLEOTIDE SEQUENCE</scope>
    <source>
        <strain evidence="8">BIOML-A12</strain>
    </source>
</reference>
<evidence type="ECO:0000256" key="4">
    <source>
        <dbReference type="ARBA" id="ARBA00022705"/>
    </source>
</evidence>
<evidence type="ECO:0000256" key="5">
    <source>
        <dbReference type="ARBA" id="ARBA00022741"/>
    </source>
</evidence>
<keyword evidence="6" id="KW-0067">ATP-binding</keyword>
<dbReference type="GO" id="GO:0003677">
    <property type="term" value="F:DNA binding"/>
    <property type="evidence" value="ECO:0007669"/>
    <property type="project" value="InterPro"/>
</dbReference>
<dbReference type="SMART" id="SM00382">
    <property type="entry name" value="AAA"/>
    <property type="match status" value="1"/>
</dbReference>
<dbReference type="Pfam" id="PF12002">
    <property type="entry name" value="MgsA_C"/>
    <property type="match status" value="1"/>
</dbReference>
<keyword evidence="4" id="KW-0235">DNA replication</keyword>